<protein>
    <submittedName>
        <fullName evidence="1">Uncharacterized protein</fullName>
    </submittedName>
</protein>
<gene>
    <name evidence="1" type="ORF">ADFLV_1497</name>
</gene>
<organism evidence="1 2">
    <name type="scientific">Arcobacter defluvii</name>
    <dbReference type="NCBI Taxonomy" id="873191"/>
    <lineage>
        <taxon>Bacteria</taxon>
        <taxon>Pseudomonadati</taxon>
        <taxon>Campylobacterota</taxon>
        <taxon>Epsilonproteobacteria</taxon>
        <taxon>Campylobacterales</taxon>
        <taxon>Arcobacteraceae</taxon>
        <taxon>Arcobacter</taxon>
    </lineage>
</organism>
<evidence type="ECO:0000313" key="2">
    <source>
        <dbReference type="Proteomes" id="UP000503313"/>
    </source>
</evidence>
<evidence type="ECO:0000313" key="1">
    <source>
        <dbReference type="EMBL" id="QKF77521.1"/>
    </source>
</evidence>
<accession>A0AAE7BGI6</accession>
<dbReference type="AlphaFoldDB" id="A0AAE7BGI6"/>
<dbReference type="RefSeq" id="WP_129011575.1">
    <property type="nucleotide sequence ID" value="NZ_CP053835.1"/>
</dbReference>
<sequence>MGTKETNLEKFKKLWIIFEKEIKISTRLETNDLKGFAKYYEKHSDTNEENDKKRVLDKLEKWHKRIIIQKQKSIREVTFLQLQEYCKFLNNGYFIQELLEDETPEHWFD</sequence>
<dbReference type="KEGG" id="adz:ADFLV_1497"/>
<name>A0AAE7BGI6_9BACT</name>
<keyword evidence="2" id="KW-1185">Reference proteome</keyword>
<dbReference type="Proteomes" id="UP000503313">
    <property type="component" value="Chromosome"/>
</dbReference>
<dbReference type="EMBL" id="CP053835">
    <property type="protein sequence ID" value="QKF77521.1"/>
    <property type="molecule type" value="Genomic_DNA"/>
</dbReference>
<proteinExistence type="predicted"/>
<reference evidence="1 2" key="1">
    <citation type="submission" date="2020-05" db="EMBL/GenBank/DDBJ databases">
        <title>Complete genome sequencing of Campylobacter and Arcobacter type strains.</title>
        <authorList>
            <person name="Miller W.G."/>
            <person name="Yee E."/>
        </authorList>
    </citation>
    <scope>NUCLEOTIDE SEQUENCE [LARGE SCALE GENOMIC DNA]</scope>
    <source>
        <strain evidence="1 2">LMG 25694</strain>
    </source>
</reference>